<keyword evidence="5" id="KW-1185">Reference proteome</keyword>
<evidence type="ECO:0000313" key="4">
    <source>
        <dbReference type="EMBL" id="MFC4590227.1"/>
    </source>
</evidence>
<evidence type="ECO:0000256" key="2">
    <source>
        <dbReference type="ARBA" id="ARBA00023172"/>
    </source>
</evidence>
<comment type="caution">
    <text evidence="4">The sequence shown here is derived from an EMBL/GenBank/DDBJ whole genome shotgun (WGS) entry which is preliminary data.</text>
</comment>
<sequence length="202" mass="22055">MNGGRSSMALIGLVRVSTDKQNTQRQHDALDPICWKIFEEKISGKLATDDRPALLNALSHIRDGDLLTVQEVDRLGRNLLEGLIVLNDLFQRGVGVKVLEGIAAGEHTERSLILDLALALAEDRRRDITRKTKNGLEAARKRGRVGGRRPVVDDDKRAAILARRERGESIRTIAAGVKVSVGVVHKTLAVTEGNPADQPPTP</sequence>
<dbReference type="PANTHER" id="PTHR30461:SF2">
    <property type="entry name" value="SERINE RECOMBINASE PINE-RELATED"/>
    <property type="match status" value="1"/>
</dbReference>
<keyword evidence="2" id="KW-0233">DNA recombination</keyword>
<dbReference type="RefSeq" id="WP_262843200.1">
    <property type="nucleotide sequence ID" value="NZ_JANZYP010000016.1"/>
</dbReference>
<dbReference type="EMBL" id="JBHSFN010000021">
    <property type="protein sequence ID" value="MFC4590227.1"/>
    <property type="molecule type" value="Genomic_DNA"/>
</dbReference>
<evidence type="ECO:0000256" key="1">
    <source>
        <dbReference type="ARBA" id="ARBA00023125"/>
    </source>
</evidence>
<dbReference type="PANTHER" id="PTHR30461">
    <property type="entry name" value="DNA-INVERTASE FROM LAMBDOID PROPHAGE"/>
    <property type="match status" value="1"/>
</dbReference>
<dbReference type="InterPro" id="IPR036162">
    <property type="entry name" value="Resolvase-like_N_sf"/>
</dbReference>
<protein>
    <submittedName>
        <fullName evidence="4">Recombinase family protein</fullName>
    </submittedName>
</protein>
<dbReference type="InterPro" id="IPR050639">
    <property type="entry name" value="SSR_resolvase"/>
</dbReference>
<dbReference type="SUPFAM" id="SSF53041">
    <property type="entry name" value="Resolvase-like"/>
    <property type="match status" value="1"/>
</dbReference>
<organism evidence="4 5">
    <name type="scientific">Sphaerisporangium corydalis</name>
    <dbReference type="NCBI Taxonomy" id="1441875"/>
    <lineage>
        <taxon>Bacteria</taxon>
        <taxon>Bacillati</taxon>
        <taxon>Actinomycetota</taxon>
        <taxon>Actinomycetes</taxon>
        <taxon>Streptosporangiales</taxon>
        <taxon>Streptosporangiaceae</taxon>
        <taxon>Sphaerisporangium</taxon>
    </lineage>
</organism>
<dbReference type="Proteomes" id="UP001595891">
    <property type="component" value="Unassembled WGS sequence"/>
</dbReference>
<dbReference type="CDD" id="cd03768">
    <property type="entry name" value="SR_ResInv"/>
    <property type="match status" value="1"/>
</dbReference>
<evidence type="ECO:0000313" key="5">
    <source>
        <dbReference type="Proteomes" id="UP001595891"/>
    </source>
</evidence>
<reference evidence="5" key="1">
    <citation type="journal article" date="2019" name="Int. J. Syst. Evol. Microbiol.">
        <title>The Global Catalogue of Microorganisms (GCM) 10K type strain sequencing project: providing services to taxonomists for standard genome sequencing and annotation.</title>
        <authorList>
            <consortium name="The Broad Institute Genomics Platform"/>
            <consortium name="The Broad Institute Genome Sequencing Center for Infectious Disease"/>
            <person name="Wu L."/>
            <person name="Ma J."/>
        </authorList>
    </citation>
    <scope>NUCLEOTIDE SEQUENCE [LARGE SCALE GENOMIC DNA]</scope>
    <source>
        <strain evidence="5">CCUG 49560</strain>
    </source>
</reference>
<dbReference type="SMART" id="SM00857">
    <property type="entry name" value="Resolvase"/>
    <property type="match status" value="1"/>
</dbReference>
<dbReference type="Gene3D" id="3.40.50.1390">
    <property type="entry name" value="Resolvase, N-terminal catalytic domain"/>
    <property type="match status" value="1"/>
</dbReference>
<proteinExistence type="predicted"/>
<keyword evidence="1" id="KW-0238">DNA-binding</keyword>
<gene>
    <name evidence="4" type="ORF">ACFO8L_29330</name>
</gene>
<feature type="domain" description="Resolvase/invertase-type recombinase catalytic" evidence="3">
    <location>
        <begin position="9"/>
        <end position="143"/>
    </location>
</feature>
<dbReference type="Pfam" id="PF00239">
    <property type="entry name" value="Resolvase"/>
    <property type="match status" value="1"/>
</dbReference>
<accession>A0ABV9ENM2</accession>
<dbReference type="InterPro" id="IPR006119">
    <property type="entry name" value="Resolv_N"/>
</dbReference>
<dbReference type="PROSITE" id="PS51736">
    <property type="entry name" value="RECOMBINASES_3"/>
    <property type="match status" value="1"/>
</dbReference>
<name>A0ABV9ENM2_9ACTN</name>
<evidence type="ECO:0000259" key="3">
    <source>
        <dbReference type="PROSITE" id="PS51736"/>
    </source>
</evidence>